<dbReference type="Pfam" id="PF13561">
    <property type="entry name" value="adh_short_C2"/>
    <property type="match status" value="1"/>
</dbReference>
<evidence type="ECO:0000256" key="1">
    <source>
        <dbReference type="ARBA" id="ARBA00006484"/>
    </source>
</evidence>
<dbReference type="Proteomes" id="UP001321486">
    <property type="component" value="Chromosome"/>
</dbReference>
<accession>A0ABM8GQQ5</accession>
<keyword evidence="5" id="KW-1185">Reference proteome</keyword>
<evidence type="ECO:0000313" key="5">
    <source>
        <dbReference type="Proteomes" id="UP001321486"/>
    </source>
</evidence>
<evidence type="ECO:0000259" key="3">
    <source>
        <dbReference type="SMART" id="SM00822"/>
    </source>
</evidence>
<dbReference type="Gene3D" id="3.40.50.720">
    <property type="entry name" value="NAD(P)-binding Rossmann-like Domain"/>
    <property type="match status" value="1"/>
</dbReference>
<dbReference type="SUPFAM" id="SSF51735">
    <property type="entry name" value="NAD(P)-binding Rossmann-fold domains"/>
    <property type="match status" value="1"/>
</dbReference>
<protein>
    <submittedName>
        <fullName evidence="4">Short-chain dehydrogenase</fullName>
    </submittedName>
</protein>
<name>A0ABM8GQQ5_9MICO</name>
<dbReference type="EMBL" id="AP027732">
    <property type="protein sequence ID" value="BDZ50764.1"/>
    <property type="molecule type" value="Genomic_DNA"/>
</dbReference>
<dbReference type="InterPro" id="IPR002347">
    <property type="entry name" value="SDR_fam"/>
</dbReference>
<evidence type="ECO:0000256" key="2">
    <source>
        <dbReference type="ARBA" id="ARBA00023002"/>
    </source>
</evidence>
<dbReference type="PANTHER" id="PTHR43639">
    <property type="entry name" value="OXIDOREDUCTASE, SHORT-CHAIN DEHYDROGENASE/REDUCTASE FAMILY (AFU_ORTHOLOGUE AFUA_5G02870)"/>
    <property type="match status" value="1"/>
</dbReference>
<dbReference type="PRINTS" id="PR00081">
    <property type="entry name" value="GDHRDH"/>
</dbReference>
<dbReference type="PRINTS" id="PR00080">
    <property type="entry name" value="SDRFAMILY"/>
</dbReference>
<proteinExistence type="inferred from homology"/>
<feature type="domain" description="Ketoreductase" evidence="3">
    <location>
        <begin position="9"/>
        <end position="189"/>
    </location>
</feature>
<gene>
    <name evidence="4" type="ORF">GCM10025867_30050</name>
</gene>
<dbReference type="InterPro" id="IPR057326">
    <property type="entry name" value="KR_dom"/>
</dbReference>
<dbReference type="InterPro" id="IPR036291">
    <property type="entry name" value="NAD(P)-bd_dom_sf"/>
</dbReference>
<sequence>MANSDFSGQTALVTGGTSGIGREVALQLAAGGAHVVVTGRNTERGAATVDAIRHSGGAADFIAVDLADADAVAHLAAEAVRVGGGHVDVLVNNAGVFPFGPTAEVDTETFDAVMAVNVRAPFTLVAALAPGMAERGHGAIVNLSTMVASFGMSGMSLYGSSKAALQLLTKAWAAEFGPSGVRVNAVSPGPTRTEGTDVMGDSLDALAATTPAGRVSTVTEVAAGIVFLASAAASNVHGVILPVDGGRLAV</sequence>
<dbReference type="RefSeq" id="WP_286343700.1">
    <property type="nucleotide sequence ID" value="NZ_AP027732.1"/>
</dbReference>
<dbReference type="SMART" id="SM00822">
    <property type="entry name" value="PKS_KR"/>
    <property type="match status" value="1"/>
</dbReference>
<dbReference type="CDD" id="cd05233">
    <property type="entry name" value="SDR_c"/>
    <property type="match status" value="1"/>
</dbReference>
<keyword evidence="2" id="KW-0560">Oxidoreductase</keyword>
<evidence type="ECO:0000313" key="4">
    <source>
        <dbReference type="EMBL" id="BDZ50764.1"/>
    </source>
</evidence>
<organism evidence="4 5">
    <name type="scientific">Frondihabitans sucicola</name>
    <dbReference type="NCBI Taxonomy" id="1268041"/>
    <lineage>
        <taxon>Bacteria</taxon>
        <taxon>Bacillati</taxon>
        <taxon>Actinomycetota</taxon>
        <taxon>Actinomycetes</taxon>
        <taxon>Micrococcales</taxon>
        <taxon>Microbacteriaceae</taxon>
        <taxon>Frondihabitans</taxon>
    </lineage>
</organism>
<reference evidence="5" key="1">
    <citation type="journal article" date="2019" name="Int. J. Syst. Evol. Microbiol.">
        <title>The Global Catalogue of Microorganisms (GCM) 10K type strain sequencing project: providing services to taxonomists for standard genome sequencing and annotation.</title>
        <authorList>
            <consortium name="The Broad Institute Genomics Platform"/>
            <consortium name="The Broad Institute Genome Sequencing Center for Infectious Disease"/>
            <person name="Wu L."/>
            <person name="Ma J."/>
        </authorList>
    </citation>
    <scope>NUCLEOTIDE SEQUENCE [LARGE SCALE GENOMIC DNA]</scope>
    <source>
        <strain evidence="5">NBRC 108728</strain>
    </source>
</reference>
<comment type="similarity">
    <text evidence="1">Belongs to the short-chain dehydrogenases/reductases (SDR) family.</text>
</comment>
<dbReference type="PANTHER" id="PTHR43639:SF1">
    <property type="entry name" value="SHORT-CHAIN DEHYDROGENASE_REDUCTASE FAMILY PROTEIN"/>
    <property type="match status" value="1"/>
</dbReference>